<evidence type="ECO:0000259" key="1">
    <source>
        <dbReference type="Pfam" id="PF01261"/>
    </source>
</evidence>
<dbReference type="GO" id="GO:0016853">
    <property type="term" value="F:isomerase activity"/>
    <property type="evidence" value="ECO:0007669"/>
    <property type="project" value="UniProtKB-KW"/>
</dbReference>
<dbReference type="Proteomes" id="UP000273001">
    <property type="component" value="Chromosome"/>
</dbReference>
<dbReference type="RefSeq" id="WP_119835785.1">
    <property type="nucleotide sequence ID" value="NZ_CP032514.1"/>
</dbReference>
<dbReference type="InterPro" id="IPR050312">
    <property type="entry name" value="IolE/XylAMocC-like"/>
</dbReference>
<dbReference type="InterPro" id="IPR013022">
    <property type="entry name" value="Xyl_isomerase-like_TIM-brl"/>
</dbReference>
<keyword evidence="2" id="KW-0413">Isomerase</keyword>
<gene>
    <name evidence="2" type="ORF">D5R93_04310</name>
</gene>
<sequence>MRYATRLNSFIVDGDVRAALRTVAGIKGVTDVDLNYPEHFDTLDPVEMRSLLDRLGLRTNSVAMRYRDDFVNGELTNPDPSLRRRAVDLTRDGIEAARVLGCDLVTIWQGFDGTDYAFQKDYAADTALIISTFQDLADFAPDVRLSIEYKPYEERVHALIPSLGSTLYLLDRIARPSVGATVDFAHMLMAGEAPGQGASLLLAEDRLFGVHLNDGNNAHDDGLMVASVHPWETAELLYYLLRYDYDGVIYFDTFPRREDPAREAQANIATTNTLVERITAYGVDRIREITASNDAIAVHGLRLALLGGSP</sequence>
<protein>
    <submittedName>
        <fullName evidence="2">Sugar phosphate isomerase/epimerase</fullName>
    </submittedName>
</protein>
<proteinExistence type="predicted"/>
<name>A0ABM6Z2H4_9ACTO</name>
<evidence type="ECO:0000313" key="3">
    <source>
        <dbReference type="Proteomes" id="UP000273001"/>
    </source>
</evidence>
<dbReference type="PANTHER" id="PTHR12110">
    <property type="entry name" value="HYDROXYPYRUVATE ISOMERASE"/>
    <property type="match status" value="1"/>
</dbReference>
<accession>A0ABM6Z2H4</accession>
<dbReference type="Pfam" id="PF01261">
    <property type="entry name" value="AP_endonuc_2"/>
    <property type="match status" value="1"/>
</dbReference>
<reference evidence="2 3" key="1">
    <citation type="submission" date="2018-09" db="EMBL/GenBank/DDBJ databases">
        <authorList>
            <person name="Li J."/>
        </authorList>
    </citation>
    <scope>NUCLEOTIDE SEQUENCE [LARGE SCALE GENOMIC DNA]</scope>
    <source>
        <strain evidence="2 3">2129</strain>
    </source>
</reference>
<organism evidence="2 3">
    <name type="scientific">Actinomyces lilanjuaniae</name>
    <dbReference type="NCBI Taxonomy" id="2321394"/>
    <lineage>
        <taxon>Bacteria</taxon>
        <taxon>Bacillati</taxon>
        <taxon>Actinomycetota</taxon>
        <taxon>Actinomycetes</taxon>
        <taxon>Actinomycetales</taxon>
        <taxon>Actinomycetaceae</taxon>
        <taxon>Actinomyces</taxon>
    </lineage>
</organism>
<dbReference type="Gene3D" id="3.20.20.150">
    <property type="entry name" value="Divalent-metal-dependent TIM barrel enzymes"/>
    <property type="match status" value="1"/>
</dbReference>
<evidence type="ECO:0000313" key="2">
    <source>
        <dbReference type="EMBL" id="AYD89475.1"/>
    </source>
</evidence>
<dbReference type="PANTHER" id="PTHR12110:SF41">
    <property type="entry name" value="INOSOSE DEHYDRATASE"/>
    <property type="match status" value="1"/>
</dbReference>
<dbReference type="EMBL" id="CP032514">
    <property type="protein sequence ID" value="AYD89475.1"/>
    <property type="molecule type" value="Genomic_DNA"/>
</dbReference>
<feature type="domain" description="Xylose isomerase-like TIM barrel" evidence="1">
    <location>
        <begin position="36"/>
        <end position="266"/>
    </location>
</feature>
<dbReference type="InterPro" id="IPR036237">
    <property type="entry name" value="Xyl_isomerase-like_sf"/>
</dbReference>
<keyword evidence="3" id="KW-1185">Reference proteome</keyword>
<dbReference type="SUPFAM" id="SSF51658">
    <property type="entry name" value="Xylose isomerase-like"/>
    <property type="match status" value="1"/>
</dbReference>